<protein>
    <recommendedName>
        <fullName evidence="5">DUF3447 domain-containing protein</fullName>
    </recommendedName>
</protein>
<reference evidence="3 4" key="1">
    <citation type="submission" date="2024-04" db="EMBL/GenBank/DDBJ databases">
        <title>Tritrichomonas musculus Genome.</title>
        <authorList>
            <person name="Alves-Ferreira E."/>
            <person name="Grigg M."/>
            <person name="Lorenzi H."/>
            <person name="Galac M."/>
        </authorList>
    </citation>
    <scope>NUCLEOTIDE SEQUENCE [LARGE SCALE GENOMIC DNA]</scope>
    <source>
        <strain evidence="3 4">EAF2021</strain>
    </source>
</reference>
<keyword evidence="4" id="KW-1185">Reference proteome</keyword>
<proteinExistence type="predicted"/>
<dbReference type="SUPFAM" id="SSF48403">
    <property type="entry name" value="Ankyrin repeat"/>
    <property type="match status" value="1"/>
</dbReference>
<dbReference type="Gene3D" id="1.25.40.20">
    <property type="entry name" value="Ankyrin repeat-containing domain"/>
    <property type="match status" value="1"/>
</dbReference>
<evidence type="ECO:0008006" key="5">
    <source>
        <dbReference type="Google" id="ProtNLM"/>
    </source>
</evidence>
<organism evidence="3 4">
    <name type="scientific">Tritrichomonas musculus</name>
    <dbReference type="NCBI Taxonomy" id="1915356"/>
    <lineage>
        <taxon>Eukaryota</taxon>
        <taxon>Metamonada</taxon>
        <taxon>Parabasalia</taxon>
        <taxon>Tritrichomonadida</taxon>
        <taxon>Tritrichomonadidae</taxon>
        <taxon>Tritrichomonas</taxon>
    </lineage>
</organism>
<dbReference type="EMBL" id="JAPFFF010000029">
    <property type="protein sequence ID" value="KAK8846361.1"/>
    <property type="molecule type" value="Genomic_DNA"/>
</dbReference>
<name>A0ABR2HG33_9EUKA</name>
<dbReference type="Proteomes" id="UP001470230">
    <property type="component" value="Unassembled WGS sequence"/>
</dbReference>
<evidence type="ECO:0000313" key="4">
    <source>
        <dbReference type="Proteomes" id="UP001470230"/>
    </source>
</evidence>
<keyword evidence="1" id="KW-0677">Repeat</keyword>
<dbReference type="PANTHER" id="PTHR24188:SF29">
    <property type="entry name" value="GH09064P"/>
    <property type="match status" value="1"/>
</dbReference>
<keyword evidence="2" id="KW-0040">ANK repeat</keyword>
<evidence type="ECO:0000313" key="3">
    <source>
        <dbReference type="EMBL" id="KAK8846361.1"/>
    </source>
</evidence>
<accession>A0ABR2HG33</accession>
<sequence>MIDTEILISIFVNDNVEMLKNILARDPFCIFHINSKKYKYPSLFYLCEGAPLISMAAYFGSYKCYLYLADTEANHSLYKINIFCFACAGGNFNIIRDISSRFPICLDFSIYYNQELSFRPGYNAILYNKLDVVKYLTVKGYAFHKDEILLSSFYGYEDIVDFFINGKNVEINTEYFYFYMVKKACLGMNLKVVQKLMTNYGFKKLSKGRYQELINISIEKGDLSLLKFLIKNSSDVFPRVFSSLIQPSLVHASKFEHLDVINFLINQGGKFDDVEDNESPLVSALMFSSTEIAQFYLEHLSQIPTEKVISLFEVIFSNFYSFSKIQLLLQYINKSLFEFKEHFAKLAIEQNTSQFFNDLLNNKISLDFLKIELFDDHDDKFQMFEKLYELGAPFQFDVSNKVFLNALNKGNSHFVFYAISKGAVLNDEIIQVSNCLQEDCLFYKQEKLVELLFIYNIDLSRYPKFIDNIINCCQNKTSIYEKLAMKAMDFGAIITESNFKKLIEAKWFLAFQKATKRIYFNVNVTDIALSECKFYKHPYQNILEIIFTRQPELVDHLIQKIEYMQVDSNISRFVVSYKHSIDLCNLNNVRKPRIIDR</sequence>
<dbReference type="InterPro" id="IPR036770">
    <property type="entry name" value="Ankyrin_rpt-contain_sf"/>
</dbReference>
<evidence type="ECO:0000256" key="2">
    <source>
        <dbReference type="ARBA" id="ARBA00023043"/>
    </source>
</evidence>
<gene>
    <name evidence="3" type="ORF">M9Y10_020373</name>
</gene>
<evidence type="ECO:0000256" key="1">
    <source>
        <dbReference type="ARBA" id="ARBA00022737"/>
    </source>
</evidence>
<comment type="caution">
    <text evidence="3">The sequence shown here is derived from an EMBL/GenBank/DDBJ whole genome shotgun (WGS) entry which is preliminary data.</text>
</comment>
<dbReference type="PANTHER" id="PTHR24188">
    <property type="entry name" value="ANKYRIN REPEAT PROTEIN"/>
    <property type="match status" value="1"/>
</dbReference>